<proteinExistence type="predicted"/>
<dbReference type="OrthoDB" id="8162849at2"/>
<evidence type="ECO:0000313" key="2">
    <source>
        <dbReference type="EMBL" id="SEG80781.1"/>
    </source>
</evidence>
<dbReference type="Proteomes" id="UP000236743">
    <property type="component" value="Unassembled WGS sequence"/>
</dbReference>
<name>A0A1H6D681_9HYPH</name>
<evidence type="ECO:0000256" key="1">
    <source>
        <dbReference type="SAM" id="MobiDB-lite"/>
    </source>
</evidence>
<organism evidence="2 3">
    <name type="scientific">Bosea lathyri</name>
    <dbReference type="NCBI Taxonomy" id="1036778"/>
    <lineage>
        <taxon>Bacteria</taxon>
        <taxon>Pseudomonadati</taxon>
        <taxon>Pseudomonadota</taxon>
        <taxon>Alphaproteobacteria</taxon>
        <taxon>Hyphomicrobiales</taxon>
        <taxon>Boseaceae</taxon>
        <taxon>Bosea</taxon>
    </lineage>
</organism>
<dbReference type="AlphaFoldDB" id="A0A1H6D681"/>
<sequence length="83" mass="8877">MSGSAPVTVREISPLHHDMDLSLPTHAPDNVTRKSQQLKVRAAAGRQIDKALAKMPASDATKASRKAKLIDLPEGTPPKRSLA</sequence>
<dbReference type="RefSeq" id="WP_103875424.1">
    <property type="nucleotide sequence ID" value="NZ_FNUY01000017.1"/>
</dbReference>
<accession>A0A1H6D681</accession>
<dbReference type="EMBL" id="FNUY01000017">
    <property type="protein sequence ID" value="SEG80781.1"/>
    <property type="molecule type" value="Genomic_DNA"/>
</dbReference>
<keyword evidence="3" id="KW-1185">Reference proteome</keyword>
<evidence type="ECO:0000313" key="3">
    <source>
        <dbReference type="Proteomes" id="UP000236743"/>
    </source>
</evidence>
<protein>
    <submittedName>
        <fullName evidence="2">Uncharacterized protein</fullName>
    </submittedName>
</protein>
<gene>
    <name evidence="2" type="ORF">SAMN04488115_1177</name>
</gene>
<feature type="region of interest" description="Disordered" evidence="1">
    <location>
        <begin position="53"/>
        <end position="83"/>
    </location>
</feature>
<reference evidence="2 3" key="1">
    <citation type="submission" date="2016-10" db="EMBL/GenBank/DDBJ databases">
        <authorList>
            <person name="de Groot N.N."/>
        </authorList>
    </citation>
    <scope>NUCLEOTIDE SEQUENCE [LARGE SCALE GENOMIC DNA]</scope>
    <source>
        <strain evidence="2 3">DSM 26656</strain>
    </source>
</reference>
<feature type="region of interest" description="Disordered" evidence="1">
    <location>
        <begin position="1"/>
        <end position="35"/>
    </location>
</feature>